<dbReference type="SUPFAM" id="SSF56112">
    <property type="entry name" value="Protein kinase-like (PK-like)"/>
    <property type="match status" value="1"/>
</dbReference>
<evidence type="ECO:0000256" key="1">
    <source>
        <dbReference type="PROSITE-ProRule" id="PRU00103"/>
    </source>
</evidence>
<feature type="compositionally biased region" description="Low complexity" evidence="2">
    <location>
        <begin position="792"/>
        <end position="814"/>
    </location>
</feature>
<protein>
    <submittedName>
        <fullName evidence="4">Cytoplasm protein</fullName>
    </submittedName>
</protein>
<dbReference type="Gene3D" id="1.10.510.10">
    <property type="entry name" value="Transferase(Phosphotransferase) domain 1"/>
    <property type="match status" value="1"/>
</dbReference>
<feature type="domain" description="Protein kinase" evidence="3">
    <location>
        <begin position="21"/>
        <end position="303"/>
    </location>
</feature>
<dbReference type="AlphaFoldDB" id="A0AAD9FQ96"/>
<feature type="compositionally biased region" description="Pro residues" evidence="2">
    <location>
        <begin position="815"/>
        <end position="825"/>
    </location>
</feature>
<dbReference type="PANTHER" id="PTHR12984:SF3">
    <property type="entry name" value="N-TERMINAL KINASE-LIKE PROTEIN"/>
    <property type="match status" value="1"/>
</dbReference>
<evidence type="ECO:0000256" key="2">
    <source>
        <dbReference type="SAM" id="MobiDB-lite"/>
    </source>
</evidence>
<dbReference type="SUPFAM" id="SSF48371">
    <property type="entry name" value="ARM repeat"/>
    <property type="match status" value="1"/>
</dbReference>
<dbReference type="InterPro" id="IPR011989">
    <property type="entry name" value="ARM-like"/>
</dbReference>
<dbReference type="GO" id="GO:0005524">
    <property type="term" value="F:ATP binding"/>
    <property type="evidence" value="ECO:0007669"/>
    <property type="project" value="InterPro"/>
</dbReference>
<evidence type="ECO:0000313" key="4">
    <source>
        <dbReference type="EMBL" id="KAK1922017.1"/>
    </source>
</evidence>
<comment type="caution">
    <text evidence="4">The sequence shown here is derived from an EMBL/GenBank/DDBJ whole genome shotgun (WGS) entry which is preliminary data.</text>
</comment>
<dbReference type="EMBL" id="JAODAN010000009">
    <property type="protein sequence ID" value="KAK1922017.1"/>
    <property type="molecule type" value="Genomic_DNA"/>
</dbReference>
<dbReference type="GO" id="GO:0006409">
    <property type="term" value="P:tRNA export from nucleus"/>
    <property type="evidence" value="ECO:0007669"/>
    <property type="project" value="TreeGrafter"/>
</dbReference>
<dbReference type="GO" id="GO:0004672">
    <property type="term" value="F:protein kinase activity"/>
    <property type="evidence" value="ECO:0007669"/>
    <property type="project" value="InterPro"/>
</dbReference>
<dbReference type="Gene3D" id="1.25.10.10">
    <property type="entry name" value="Leucine-rich Repeat Variant"/>
    <property type="match status" value="1"/>
</dbReference>
<dbReference type="InterPro" id="IPR011009">
    <property type="entry name" value="Kinase-like_dom_sf"/>
</dbReference>
<dbReference type="GO" id="GO:0005737">
    <property type="term" value="C:cytoplasm"/>
    <property type="evidence" value="ECO:0007669"/>
    <property type="project" value="TreeGrafter"/>
</dbReference>
<feature type="repeat" description="HEAT" evidence="1">
    <location>
        <begin position="467"/>
        <end position="504"/>
    </location>
</feature>
<accession>A0AAD9FQ96</accession>
<feature type="region of interest" description="Disordered" evidence="2">
    <location>
        <begin position="637"/>
        <end position="663"/>
    </location>
</feature>
<dbReference type="InterPro" id="IPR016024">
    <property type="entry name" value="ARM-type_fold"/>
</dbReference>
<dbReference type="Gene3D" id="3.30.200.20">
    <property type="entry name" value="Phosphorylase Kinase, domain 1"/>
    <property type="match status" value="1"/>
</dbReference>
<name>A0AAD9FQ96_PAPLA</name>
<keyword evidence="5" id="KW-1185">Reference proteome</keyword>
<dbReference type="Proteomes" id="UP001182556">
    <property type="component" value="Unassembled WGS sequence"/>
</dbReference>
<feature type="region of interest" description="Disordered" evidence="2">
    <location>
        <begin position="686"/>
        <end position="715"/>
    </location>
</feature>
<dbReference type="PROSITE" id="PS50011">
    <property type="entry name" value="PROTEIN_KINASE_DOM"/>
    <property type="match status" value="1"/>
</dbReference>
<feature type="region of interest" description="Disordered" evidence="2">
    <location>
        <begin position="776"/>
        <end position="891"/>
    </location>
</feature>
<dbReference type="PROSITE" id="PS50077">
    <property type="entry name" value="HEAT_REPEAT"/>
    <property type="match status" value="1"/>
</dbReference>
<reference evidence="4" key="1">
    <citation type="submission" date="2023-02" db="EMBL/GenBank/DDBJ databases">
        <title>Identification and recombinant expression of a fungal hydrolase from Papiliotrema laurentii that hydrolyzes apple cutin and clears colloidal polyester polyurethane.</title>
        <authorList>
            <consortium name="DOE Joint Genome Institute"/>
            <person name="Roman V.A."/>
            <person name="Bojanowski C."/>
            <person name="Crable B.R."/>
            <person name="Wagner D.N."/>
            <person name="Hung C.S."/>
            <person name="Nadeau L.J."/>
            <person name="Schratz L."/>
            <person name="Haridas S."/>
            <person name="Pangilinan J."/>
            <person name="Lipzen A."/>
            <person name="Na H."/>
            <person name="Yan M."/>
            <person name="Ng V."/>
            <person name="Grigoriev I.V."/>
            <person name="Spatafora J.W."/>
            <person name="Barlow D."/>
            <person name="Biffinger J."/>
            <person name="Kelley-Loughnane N."/>
            <person name="Varaljay V.A."/>
            <person name="Crookes-Goodson W.J."/>
        </authorList>
    </citation>
    <scope>NUCLEOTIDE SEQUENCE</scope>
    <source>
        <strain evidence="4">5307AH</strain>
    </source>
</reference>
<proteinExistence type="predicted"/>
<feature type="compositionally biased region" description="Basic and acidic residues" evidence="2">
    <location>
        <begin position="861"/>
        <end position="891"/>
    </location>
</feature>
<feature type="compositionally biased region" description="Polar residues" evidence="2">
    <location>
        <begin position="840"/>
        <end position="859"/>
    </location>
</feature>
<evidence type="ECO:0000259" key="3">
    <source>
        <dbReference type="PROSITE" id="PS50011"/>
    </source>
</evidence>
<evidence type="ECO:0000313" key="5">
    <source>
        <dbReference type="Proteomes" id="UP001182556"/>
    </source>
</evidence>
<dbReference type="InterPro" id="IPR021133">
    <property type="entry name" value="HEAT_type_2"/>
</dbReference>
<dbReference type="InterPro" id="IPR051177">
    <property type="entry name" value="CIK-Related_Protein"/>
</dbReference>
<feature type="compositionally biased region" description="Polar residues" evidence="2">
    <location>
        <begin position="777"/>
        <end position="787"/>
    </location>
</feature>
<organism evidence="4 5">
    <name type="scientific">Papiliotrema laurentii</name>
    <name type="common">Cryptococcus laurentii</name>
    <dbReference type="NCBI Taxonomy" id="5418"/>
    <lineage>
        <taxon>Eukaryota</taxon>
        <taxon>Fungi</taxon>
        <taxon>Dikarya</taxon>
        <taxon>Basidiomycota</taxon>
        <taxon>Agaricomycotina</taxon>
        <taxon>Tremellomycetes</taxon>
        <taxon>Tremellales</taxon>
        <taxon>Rhynchogastremaceae</taxon>
        <taxon>Papiliotrema</taxon>
    </lineage>
</organism>
<dbReference type="InterPro" id="IPR000719">
    <property type="entry name" value="Prot_kinase_dom"/>
</dbReference>
<gene>
    <name evidence="4" type="ORF">DB88DRAFT_496857</name>
</gene>
<dbReference type="PANTHER" id="PTHR12984">
    <property type="entry name" value="SCY1-RELATED S/T PROTEIN KINASE-LIKE"/>
    <property type="match status" value="1"/>
</dbReference>
<sequence>MNYLKSITTSVLNSTGVSFPFAIGERIPGLESGSTIWEIREGTKKDDQTPLTLFIFDSTLPPLQPGNKDRKTLFQLARNALKKLRTIRHPDIIKYIDSVETDTHVYIATERVRPLQGVLRDWMSGGALTGGQGKGKGKEDWIGWGVKSISTALAFLNSPPLSQHHAYLLPQSIFITPAMEFRLGGFDLLTGKDDPSGVLWGLGGVAPGGAGDVSGPEVKKGGWGVLRDADPAQSDTYLLALLLFTLYNPDSPLPTLSSQPSPSLAGALPRSLFPLWKRMLNPNPRTRLSTSSFVAEAESSGFWSGNAIAQLVEGLDGFELKSESDKLSLLRTIKDSVSTESIPRPFLLYRVLPALLHSISLPTAPSGAMLPIVLDLGKLVAPAEYQKLVLEPVVKLYASPDRGTRMALLEGLESYSDKLDQRMVVDKVWPHLITGFADTVPIIREATVKAVYPLASKLSDRILNNDLLRLLAKMQTDTEPSIRTNTCILLGRLAPLLGPNTRKKVLVPAFARSMKDPFVHARVAGLMALMATVDCYDREDLAGRVVPNMSFTLVDKEKLVRDQAFKAMNMFLKKIETMAAAMPDTVLSEGANNYGPVTTTSAANGSQAGLVNSATGAAGALAGWAIASLGKQMSSTETHSSMSAAPNTSLAPPSASTSNYASPNNSAIASPRLSIDSDSFFGATGSTAQPSGINVKKAAPRVPSSSSGMKLGGVKAKSSVPRVEDIIADEWQDAEDNGVESAWGNDDLIDVNADTDDWAAFESAPVPEIVVPPAQSYYVNPPSQAGSNGAGKVSPQKAQPVKPPVKTSIAKPISKPSPVPSPAPAVPADDGWGEIEPSRSETVSPALSAGTAAQPSLSGMSKEEKDKEMARRREERKARIAAMKEQKKGKP</sequence>